<feature type="compositionally biased region" description="Polar residues" evidence="1">
    <location>
        <begin position="83"/>
        <end position="98"/>
    </location>
</feature>
<dbReference type="AlphaFoldDB" id="A0A7S4IEK0"/>
<feature type="compositionally biased region" description="Basic residues" evidence="1">
    <location>
        <begin position="18"/>
        <end position="27"/>
    </location>
</feature>
<gene>
    <name evidence="2" type="ORF">VSP0166_LOCUS11499</name>
</gene>
<accession>A0A7S4IEK0</accession>
<organism evidence="2">
    <name type="scientific">Vannella robusta</name>
    <dbReference type="NCBI Taxonomy" id="1487602"/>
    <lineage>
        <taxon>Eukaryota</taxon>
        <taxon>Amoebozoa</taxon>
        <taxon>Discosea</taxon>
        <taxon>Flabellinia</taxon>
        <taxon>Vannellidae</taxon>
        <taxon>Vannella</taxon>
    </lineage>
</organism>
<feature type="compositionally biased region" description="Polar residues" evidence="1">
    <location>
        <begin position="106"/>
        <end position="121"/>
    </location>
</feature>
<reference evidence="2" key="1">
    <citation type="submission" date="2021-01" db="EMBL/GenBank/DDBJ databases">
        <authorList>
            <person name="Corre E."/>
            <person name="Pelletier E."/>
            <person name="Niang G."/>
            <person name="Scheremetjew M."/>
            <person name="Finn R."/>
            <person name="Kale V."/>
            <person name="Holt S."/>
            <person name="Cochrane G."/>
            <person name="Meng A."/>
            <person name="Brown T."/>
            <person name="Cohen L."/>
        </authorList>
    </citation>
    <scope>NUCLEOTIDE SEQUENCE</scope>
    <source>
        <strain evidence="2">DIVA3 518/3/11/1/6</strain>
    </source>
</reference>
<protein>
    <submittedName>
        <fullName evidence="2">Uncharacterized protein</fullName>
    </submittedName>
</protein>
<feature type="compositionally biased region" description="Basic and acidic residues" evidence="1">
    <location>
        <begin position="1"/>
        <end position="17"/>
    </location>
</feature>
<evidence type="ECO:0000313" key="2">
    <source>
        <dbReference type="EMBL" id="CAE2226976.1"/>
    </source>
</evidence>
<proteinExistence type="predicted"/>
<feature type="region of interest" description="Disordered" evidence="1">
    <location>
        <begin position="1"/>
        <end position="121"/>
    </location>
</feature>
<name>A0A7S4IEK0_9EUKA</name>
<sequence>MMKNKDEKDTKDNSLREKPRKRRRGKSKNLSQSQPLSKSLRRSDSDLQSLIKQMDAPSSGDDHSRTPTLGRPLSSRGQFAGLNISNLPNRGCDSSSAKSPRIASYRESSNSSPKPHLTSTT</sequence>
<dbReference type="EMBL" id="HBKP01016236">
    <property type="protein sequence ID" value="CAE2226976.1"/>
    <property type="molecule type" value="Transcribed_RNA"/>
</dbReference>
<evidence type="ECO:0000256" key="1">
    <source>
        <dbReference type="SAM" id="MobiDB-lite"/>
    </source>
</evidence>